<name>A0A3P3XGV7_9SPIR</name>
<keyword evidence="1" id="KW-0479">Metal-binding</keyword>
<dbReference type="PANTHER" id="PTHR34448:SF1">
    <property type="entry name" value="BLL6088 PROTEIN"/>
    <property type="match status" value="1"/>
</dbReference>
<organism evidence="2">
    <name type="scientific">uncultured spirochete</name>
    <dbReference type="NCBI Taxonomy" id="156406"/>
    <lineage>
        <taxon>Bacteria</taxon>
        <taxon>Pseudomonadati</taxon>
        <taxon>Spirochaetota</taxon>
        <taxon>Spirochaetia</taxon>
        <taxon>Spirochaetales</taxon>
        <taxon>environmental samples</taxon>
    </lineage>
</organism>
<dbReference type="EMBL" id="FWDM01000012">
    <property type="protein sequence ID" value="SLM11477.1"/>
    <property type="molecule type" value="Genomic_DNA"/>
</dbReference>
<evidence type="ECO:0000256" key="1">
    <source>
        <dbReference type="ARBA" id="ARBA00022723"/>
    </source>
</evidence>
<proteinExistence type="predicted"/>
<dbReference type="AlphaFoldDB" id="A0A3P3XGV7"/>
<dbReference type="SUPFAM" id="SSF144052">
    <property type="entry name" value="Thermophilic metalloprotease-like"/>
    <property type="match status" value="1"/>
</dbReference>
<dbReference type="PANTHER" id="PTHR34448">
    <property type="entry name" value="AMINOPEPTIDASE"/>
    <property type="match status" value="1"/>
</dbReference>
<dbReference type="InterPro" id="IPR052170">
    <property type="entry name" value="M29_Exopeptidase"/>
</dbReference>
<sequence length="380" mass="40895">MMPASMNIEKISLEEAARIALAECIELKKQENVLIIANPDTEQSEIAKAFFEQAEEMGASPRLLFQPVKTQADYAEDEVIQAIEAAPPVILSISTEKLGKDRKRLSSPLKAPDGRSFDHIFHYLLHGISAIRAIWTPGITKDMFIRTVPVDYLKMRAAADRLSALLTQASVVMVKSPGGTDISFSIQGRKAMRDDGDFRSAGKGGNLPAGEVFISPAIKSAEGTIVFDGSISDIEGDIVIQKPIACTVRGGYVMGIEGGEEADRLEKALMRGLNMASRLVHQQGMAPETALSYGTNARHIGEFGIGLNPAARIGGNMLEDEKVLGTIHFAIGSNYDEDAPALIHLDGLVKLPTVVLLMPTGEEITIMEHGALSMVAALTE</sequence>
<reference evidence="2" key="1">
    <citation type="submission" date="2017-02" db="EMBL/GenBank/DDBJ databases">
        <authorList>
            <person name="Regsiter A."/>
            <person name="William W."/>
        </authorList>
    </citation>
    <scope>NUCLEOTIDE SEQUENCE</scope>
    <source>
        <strain evidence="2">Bib</strain>
    </source>
</reference>
<protein>
    <recommendedName>
        <fullName evidence="3">Leucyl aminopeptidase</fullName>
    </recommendedName>
</protein>
<accession>A0A3P3XGV7</accession>
<dbReference type="GO" id="GO:0046872">
    <property type="term" value="F:metal ion binding"/>
    <property type="evidence" value="ECO:0007669"/>
    <property type="project" value="UniProtKB-KW"/>
</dbReference>
<gene>
    <name evidence="2" type="ORF">SPIROBIBN47_20037</name>
</gene>
<dbReference type="InterPro" id="IPR058739">
    <property type="entry name" value="NicX"/>
</dbReference>
<evidence type="ECO:0000313" key="2">
    <source>
        <dbReference type="EMBL" id="SLM11477.1"/>
    </source>
</evidence>
<evidence type="ECO:0008006" key="3">
    <source>
        <dbReference type="Google" id="ProtNLM"/>
    </source>
</evidence>
<dbReference type="Pfam" id="PF26233">
    <property type="entry name" value="NicX"/>
    <property type="match status" value="1"/>
</dbReference>